<keyword evidence="2" id="KW-1185">Reference proteome</keyword>
<name>A0A7J5B4W0_9MICO</name>
<proteinExistence type="predicted"/>
<dbReference type="InterPro" id="IPR006311">
    <property type="entry name" value="TAT_signal"/>
</dbReference>
<comment type="caution">
    <text evidence="1">The sequence shown here is derived from an EMBL/GenBank/DDBJ whole genome shotgun (WGS) entry which is preliminary data.</text>
</comment>
<gene>
    <name evidence="1" type="ORF">F8O03_02175</name>
</gene>
<dbReference type="PROSITE" id="PS51318">
    <property type="entry name" value="TAT"/>
    <property type="match status" value="1"/>
</dbReference>
<dbReference type="RefSeq" id="WP_151422188.1">
    <property type="nucleotide sequence ID" value="NZ_WBJX01000001.1"/>
</dbReference>
<reference evidence="1 2" key="1">
    <citation type="submission" date="2019-09" db="EMBL/GenBank/DDBJ databases">
        <title>Phylogeny of genus Pseudoclavibacter and closely related genus.</title>
        <authorList>
            <person name="Li Y."/>
        </authorList>
    </citation>
    <scope>NUCLEOTIDE SEQUENCE [LARGE SCALE GENOMIC DNA]</scope>
    <source>
        <strain evidence="1 2">THG-MD12</strain>
    </source>
</reference>
<sequence length="229" mass="24070">MSQHPDHIERRTILQGAAWSVPVMAAAVATPVAVASPGCPRTFAYRAAEVDYQFTNLTAEGRWRADSSLRVVARVGSTVLNLGGLSYASDEAGATVATIGLNSVITFTVRVSWTTVPAGWTVTEAVLGGGQWRYTFTRTSPVASISALSPITNRPTAASASNAVPITTFIGAATNTPFTVGQLVANGPTYSFPWTYSTTYNVSNARSACNTGQVTVNSGDFTITNRPVT</sequence>
<evidence type="ECO:0000313" key="1">
    <source>
        <dbReference type="EMBL" id="KAB1639172.1"/>
    </source>
</evidence>
<dbReference type="AlphaFoldDB" id="A0A7J5B4W0"/>
<evidence type="ECO:0000313" key="2">
    <source>
        <dbReference type="Proteomes" id="UP000490386"/>
    </source>
</evidence>
<organism evidence="1 2">
    <name type="scientific">Pseudoclavibacter terrae</name>
    <dbReference type="NCBI Taxonomy" id="1530195"/>
    <lineage>
        <taxon>Bacteria</taxon>
        <taxon>Bacillati</taxon>
        <taxon>Actinomycetota</taxon>
        <taxon>Actinomycetes</taxon>
        <taxon>Micrococcales</taxon>
        <taxon>Microbacteriaceae</taxon>
        <taxon>Pseudoclavibacter</taxon>
    </lineage>
</organism>
<protein>
    <submittedName>
        <fullName evidence="1">Uncharacterized protein</fullName>
    </submittedName>
</protein>
<accession>A0A7J5B4W0</accession>
<dbReference type="Proteomes" id="UP000490386">
    <property type="component" value="Unassembled WGS sequence"/>
</dbReference>
<dbReference type="EMBL" id="WBJX01000001">
    <property type="protein sequence ID" value="KAB1639172.1"/>
    <property type="molecule type" value="Genomic_DNA"/>
</dbReference>